<organism evidence="2 3">
    <name type="scientific">Halobacteriovorax marinus</name>
    <dbReference type="NCBI Taxonomy" id="97084"/>
    <lineage>
        <taxon>Bacteria</taxon>
        <taxon>Pseudomonadati</taxon>
        <taxon>Bdellovibrionota</taxon>
        <taxon>Bacteriovoracia</taxon>
        <taxon>Bacteriovoracales</taxon>
        <taxon>Halobacteriovoraceae</taxon>
        <taxon>Halobacteriovorax</taxon>
    </lineage>
</organism>
<evidence type="ECO:0008006" key="4">
    <source>
        <dbReference type="Google" id="ProtNLM"/>
    </source>
</evidence>
<evidence type="ECO:0000256" key="1">
    <source>
        <dbReference type="ARBA" id="ARBA00044755"/>
    </source>
</evidence>
<gene>
    <name evidence="2" type="ORF">A9Q84_11925</name>
</gene>
<sequence>MDNIISIEEQDFTLIGKNCRLEGVFKFTGATHLAGYLEGEVHLKDNSPLTIESTAKINGKVFCENIKVFGKIEGEIFATGLVEIFPTGNIKGLINSKNFIVHPGAIINIDGHSTGL</sequence>
<comment type="caution">
    <text evidence="2">The sequence shown here is derived from an EMBL/GenBank/DDBJ whole genome shotgun (WGS) entry which is preliminary data.</text>
</comment>
<dbReference type="Proteomes" id="UP000196531">
    <property type="component" value="Unassembled WGS sequence"/>
</dbReference>
<reference evidence="3" key="1">
    <citation type="journal article" date="2017" name="Proc. Natl. Acad. Sci. U.S.A.">
        <title>Simulation of Deepwater Horizon oil plume reveals substrate specialization within a complex community of hydrocarbon-degraders.</title>
        <authorList>
            <person name="Hu P."/>
            <person name="Dubinsky E.A."/>
            <person name="Probst A.J."/>
            <person name="Wang J."/>
            <person name="Sieber C.M.K."/>
            <person name="Tom L.M."/>
            <person name="Gardinali P."/>
            <person name="Banfield J.F."/>
            <person name="Atlas R.M."/>
            <person name="Andersen G.L."/>
        </authorList>
    </citation>
    <scope>NUCLEOTIDE SEQUENCE [LARGE SCALE GENOMIC DNA]</scope>
</reference>
<dbReference type="AlphaFoldDB" id="A0A1Y5F8B8"/>
<dbReference type="Pfam" id="PF04519">
    <property type="entry name" value="Bactofilin"/>
    <property type="match status" value="1"/>
</dbReference>
<comment type="similarity">
    <text evidence="1">Belongs to the bactofilin family.</text>
</comment>
<protein>
    <recommendedName>
        <fullName evidence="4">Polymer-forming cytoskeletal protein</fullName>
    </recommendedName>
</protein>
<dbReference type="PANTHER" id="PTHR35024:SF4">
    <property type="entry name" value="POLYMER-FORMING CYTOSKELETAL PROTEIN"/>
    <property type="match status" value="1"/>
</dbReference>
<dbReference type="EMBL" id="MAAO01000006">
    <property type="protein sequence ID" value="OUR97034.1"/>
    <property type="molecule type" value="Genomic_DNA"/>
</dbReference>
<evidence type="ECO:0000313" key="2">
    <source>
        <dbReference type="EMBL" id="OUR97034.1"/>
    </source>
</evidence>
<name>A0A1Y5F8B8_9BACT</name>
<accession>A0A1Y5F8B8</accession>
<dbReference type="InterPro" id="IPR007607">
    <property type="entry name" value="BacA/B"/>
</dbReference>
<proteinExistence type="inferred from homology"/>
<dbReference type="PANTHER" id="PTHR35024">
    <property type="entry name" value="HYPOTHETICAL CYTOSOLIC PROTEIN"/>
    <property type="match status" value="1"/>
</dbReference>
<evidence type="ECO:0000313" key="3">
    <source>
        <dbReference type="Proteomes" id="UP000196531"/>
    </source>
</evidence>